<feature type="transmembrane region" description="Helical" evidence="1">
    <location>
        <begin position="144"/>
        <end position="163"/>
    </location>
</feature>
<sequence>MPPTWAAADPRRARPWVTAAIAAAGFLAITIGVDSGLLIGFDRWMADGDAERQGSALYWPARAGFSLGQNWVFPAASAVTAVVLGIRRRSLRPLLGVVGVWLVHTLVVGLAKLWAGRPPPGTGDPHLHADAAELSLRMSYPSGHAANIVVFSATLAVLVAALTEDPRWVNRLLAVGAVSAALCWVCMVYLGYHWATDGFAGIALGAVVSALLVPLLACLTVTLPERDLACDNG</sequence>
<keyword evidence="1" id="KW-0812">Transmembrane</keyword>
<keyword evidence="1" id="KW-1133">Transmembrane helix</keyword>
<feature type="domain" description="Phosphatidic acid phosphatase type 2/haloperoxidase" evidence="2">
    <location>
        <begin position="95"/>
        <end position="213"/>
    </location>
</feature>
<protein>
    <recommendedName>
        <fullName evidence="2">Phosphatidic acid phosphatase type 2/haloperoxidase domain-containing protein</fullName>
    </recommendedName>
</protein>
<feature type="transmembrane region" description="Helical" evidence="1">
    <location>
        <begin position="16"/>
        <end position="41"/>
    </location>
</feature>
<dbReference type="RefSeq" id="WP_345727792.1">
    <property type="nucleotide sequence ID" value="NZ_BAAAYN010000012.1"/>
</dbReference>
<proteinExistence type="predicted"/>
<dbReference type="InterPro" id="IPR036938">
    <property type="entry name" value="PAP2/HPO_sf"/>
</dbReference>
<keyword evidence="1" id="KW-0472">Membrane</keyword>
<dbReference type="EMBL" id="BAAAYN010000012">
    <property type="protein sequence ID" value="GAA3385769.1"/>
    <property type="molecule type" value="Genomic_DNA"/>
</dbReference>
<feature type="transmembrane region" description="Helical" evidence="1">
    <location>
        <begin position="198"/>
        <end position="219"/>
    </location>
</feature>
<dbReference type="Proteomes" id="UP001501676">
    <property type="component" value="Unassembled WGS sequence"/>
</dbReference>
<evidence type="ECO:0000256" key="1">
    <source>
        <dbReference type="SAM" id="Phobius"/>
    </source>
</evidence>
<feature type="transmembrane region" description="Helical" evidence="1">
    <location>
        <begin position="61"/>
        <end position="86"/>
    </location>
</feature>
<dbReference type="SUPFAM" id="SSF48317">
    <property type="entry name" value="Acid phosphatase/Vanadium-dependent haloperoxidase"/>
    <property type="match status" value="1"/>
</dbReference>
<dbReference type="Pfam" id="PF01569">
    <property type="entry name" value="PAP2"/>
    <property type="match status" value="1"/>
</dbReference>
<comment type="caution">
    <text evidence="3">The sequence shown here is derived from an EMBL/GenBank/DDBJ whole genome shotgun (WGS) entry which is preliminary data.</text>
</comment>
<dbReference type="Gene3D" id="1.20.144.10">
    <property type="entry name" value="Phosphatidic acid phosphatase type 2/haloperoxidase"/>
    <property type="match status" value="1"/>
</dbReference>
<dbReference type="SMART" id="SM00014">
    <property type="entry name" value="acidPPc"/>
    <property type="match status" value="1"/>
</dbReference>
<name>A0ABP6SV45_9ACTN</name>
<gene>
    <name evidence="3" type="ORF">GCM10020369_20590</name>
</gene>
<organism evidence="3 4">
    <name type="scientific">Cryptosporangium minutisporangium</name>
    <dbReference type="NCBI Taxonomy" id="113569"/>
    <lineage>
        <taxon>Bacteria</taxon>
        <taxon>Bacillati</taxon>
        <taxon>Actinomycetota</taxon>
        <taxon>Actinomycetes</taxon>
        <taxon>Cryptosporangiales</taxon>
        <taxon>Cryptosporangiaceae</taxon>
        <taxon>Cryptosporangium</taxon>
    </lineage>
</organism>
<feature type="transmembrane region" description="Helical" evidence="1">
    <location>
        <begin position="172"/>
        <end position="192"/>
    </location>
</feature>
<keyword evidence="4" id="KW-1185">Reference proteome</keyword>
<dbReference type="InterPro" id="IPR000326">
    <property type="entry name" value="PAP2/HPO"/>
</dbReference>
<accession>A0ABP6SV45</accession>
<evidence type="ECO:0000313" key="3">
    <source>
        <dbReference type="EMBL" id="GAA3385769.1"/>
    </source>
</evidence>
<reference evidence="4" key="1">
    <citation type="journal article" date="2019" name="Int. J. Syst. Evol. Microbiol.">
        <title>The Global Catalogue of Microorganisms (GCM) 10K type strain sequencing project: providing services to taxonomists for standard genome sequencing and annotation.</title>
        <authorList>
            <consortium name="The Broad Institute Genomics Platform"/>
            <consortium name="The Broad Institute Genome Sequencing Center for Infectious Disease"/>
            <person name="Wu L."/>
            <person name="Ma J."/>
        </authorList>
    </citation>
    <scope>NUCLEOTIDE SEQUENCE [LARGE SCALE GENOMIC DNA]</scope>
    <source>
        <strain evidence="4">JCM 9458</strain>
    </source>
</reference>
<evidence type="ECO:0000259" key="2">
    <source>
        <dbReference type="SMART" id="SM00014"/>
    </source>
</evidence>
<feature type="transmembrane region" description="Helical" evidence="1">
    <location>
        <begin position="93"/>
        <end position="115"/>
    </location>
</feature>
<evidence type="ECO:0000313" key="4">
    <source>
        <dbReference type="Proteomes" id="UP001501676"/>
    </source>
</evidence>